<feature type="domain" description="Sde2 ubiquitin" evidence="10">
    <location>
        <begin position="6"/>
        <end position="90"/>
    </location>
</feature>
<dbReference type="InterPro" id="IPR053822">
    <property type="entry name" value="SDE2-like_dom"/>
</dbReference>
<feature type="compositionally biased region" description="Polar residues" evidence="9">
    <location>
        <begin position="222"/>
        <end position="233"/>
    </location>
</feature>
<evidence type="ECO:0000256" key="4">
    <source>
        <dbReference type="ARBA" id="ARBA00022490"/>
    </source>
</evidence>
<keyword evidence="4" id="KW-0963">Cytoplasm</keyword>
<dbReference type="OrthoDB" id="547031at2759"/>
<keyword evidence="13" id="KW-1185">Reference proteome</keyword>
<comment type="subcellular location">
    <subcellularLocation>
        <location evidence="2">Cytoplasm</location>
    </subcellularLocation>
    <subcellularLocation>
        <location evidence="1">Nucleus</location>
    </subcellularLocation>
</comment>
<keyword evidence="7" id="KW-0539">Nucleus</keyword>
<reference evidence="12" key="1">
    <citation type="journal article" date="2020" name="Stud. Mycol.">
        <title>101 Dothideomycetes genomes: a test case for predicting lifestyles and emergence of pathogens.</title>
        <authorList>
            <person name="Haridas S."/>
            <person name="Albert R."/>
            <person name="Binder M."/>
            <person name="Bloem J."/>
            <person name="Labutti K."/>
            <person name="Salamov A."/>
            <person name="Andreopoulos B."/>
            <person name="Baker S."/>
            <person name="Barry K."/>
            <person name="Bills G."/>
            <person name="Bluhm B."/>
            <person name="Cannon C."/>
            <person name="Castanera R."/>
            <person name="Culley D."/>
            <person name="Daum C."/>
            <person name="Ezra D."/>
            <person name="Gonzalez J."/>
            <person name="Henrissat B."/>
            <person name="Kuo A."/>
            <person name="Liang C."/>
            <person name="Lipzen A."/>
            <person name="Lutzoni F."/>
            <person name="Magnuson J."/>
            <person name="Mondo S."/>
            <person name="Nolan M."/>
            <person name="Ohm R."/>
            <person name="Pangilinan J."/>
            <person name="Park H.-J."/>
            <person name="Ramirez L."/>
            <person name="Alfaro M."/>
            <person name="Sun H."/>
            <person name="Tritt A."/>
            <person name="Yoshinaga Y."/>
            <person name="Zwiers L.-H."/>
            <person name="Turgeon B."/>
            <person name="Goodwin S."/>
            <person name="Spatafora J."/>
            <person name="Crous P."/>
            <person name="Grigoriev I."/>
        </authorList>
    </citation>
    <scope>NUCLEOTIDE SEQUENCE</scope>
    <source>
        <strain evidence="12">CBS 262.69</strain>
    </source>
</reference>
<dbReference type="GO" id="GO:0005737">
    <property type="term" value="C:cytoplasm"/>
    <property type="evidence" value="ECO:0007669"/>
    <property type="project" value="UniProtKB-SubCell"/>
</dbReference>
<dbReference type="EMBL" id="ML996687">
    <property type="protein sequence ID" value="KAF2405020.1"/>
    <property type="molecule type" value="Genomic_DNA"/>
</dbReference>
<comment type="similarity">
    <text evidence="3">Belongs to the SDE2 family.</text>
</comment>
<dbReference type="Proteomes" id="UP000799640">
    <property type="component" value="Unassembled WGS sequence"/>
</dbReference>
<dbReference type="InterPro" id="IPR024974">
    <property type="entry name" value="Sde2_N"/>
</dbReference>
<feature type="domain" description="SDE2-like" evidence="11">
    <location>
        <begin position="91"/>
        <end position="202"/>
    </location>
</feature>
<feature type="region of interest" description="Disordered" evidence="9">
    <location>
        <begin position="98"/>
        <end position="128"/>
    </location>
</feature>
<evidence type="ECO:0000259" key="11">
    <source>
        <dbReference type="Pfam" id="PF22782"/>
    </source>
</evidence>
<dbReference type="Pfam" id="PF13019">
    <property type="entry name" value="Sde2_N_Ubi_yeast"/>
    <property type="match status" value="1"/>
</dbReference>
<gene>
    <name evidence="12" type="ORF">EJ06DRAFT_525594</name>
</gene>
<name>A0A6G1I9R0_9PEZI</name>
<protein>
    <submittedName>
        <fullName evidence="12">Uncharacterized protein</fullName>
    </submittedName>
</protein>
<evidence type="ECO:0000256" key="5">
    <source>
        <dbReference type="ARBA" id="ARBA00022664"/>
    </source>
</evidence>
<dbReference type="AlphaFoldDB" id="A0A6G1I9R0"/>
<feature type="region of interest" description="Disordered" evidence="9">
    <location>
        <begin position="149"/>
        <end position="178"/>
    </location>
</feature>
<evidence type="ECO:0000256" key="9">
    <source>
        <dbReference type="SAM" id="MobiDB-lite"/>
    </source>
</evidence>
<evidence type="ECO:0000256" key="8">
    <source>
        <dbReference type="ARBA" id="ARBA00023306"/>
    </source>
</evidence>
<evidence type="ECO:0000259" key="10">
    <source>
        <dbReference type="Pfam" id="PF13019"/>
    </source>
</evidence>
<feature type="region of interest" description="Disordered" evidence="9">
    <location>
        <begin position="207"/>
        <end position="276"/>
    </location>
</feature>
<evidence type="ECO:0000256" key="3">
    <source>
        <dbReference type="ARBA" id="ARBA00008726"/>
    </source>
</evidence>
<sequence length="276" mass="29892">MAPHKINVLLTSFPGLGLPKTLALPVDSSTCIGELTDLISQRLPSTANNLILTTTSNKDVSARRPSEPITSLLSSPHDTMLPLRLSVPLCGGKGGFGSQLRAAGGRMSSRKKRNQGENTGSSRSLDGRRLRTVATAKALAEYMAVKPGLDQREKEDKRKRWQEVVETTERKQEEIKYGGKARLDGKWVEAKDEATEKTREAVLAALQTEDVKDSLAEKDSDASTNTSGDSDTGGSERTESNGKASGVQNTATTSRSFYGWDEDEMSDSSDEEKEAI</sequence>
<keyword evidence="5" id="KW-0507">mRNA processing</keyword>
<feature type="compositionally biased region" description="Acidic residues" evidence="9">
    <location>
        <begin position="260"/>
        <end position="276"/>
    </location>
</feature>
<feature type="compositionally biased region" description="Basic and acidic residues" evidence="9">
    <location>
        <begin position="209"/>
        <end position="221"/>
    </location>
</feature>
<dbReference type="GO" id="GO:0006397">
    <property type="term" value="P:mRNA processing"/>
    <property type="evidence" value="ECO:0007669"/>
    <property type="project" value="UniProtKB-KW"/>
</dbReference>
<accession>A0A6G1I9R0</accession>
<evidence type="ECO:0000313" key="12">
    <source>
        <dbReference type="EMBL" id="KAF2405020.1"/>
    </source>
</evidence>
<dbReference type="GO" id="GO:0005634">
    <property type="term" value="C:nucleus"/>
    <property type="evidence" value="ECO:0007669"/>
    <property type="project" value="UniProtKB-SubCell"/>
</dbReference>
<proteinExistence type="inferred from homology"/>
<keyword evidence="6" id="KW-0508">mRNA splicing</keyword>
<evidence type="ECO:0000256" key="1">
    <source>
        <dbReference type="ARBA" id="ARBA00004123"/>
    </source>
</evidence>
<keyword evidence="8" id="KW-0131">Cell cycle</keyword>
<dbReference type="PANTHER" id="PTHR12786:SF1">
    <property type="entry name" value="SPLICING REGULATOR SDE2"/>
    <property type="match status" value="1"/>
</dbReference>
<evidence type="ECO:0000256" key="7">
    <source>
        <dbReference type="ARBA" id="ARBA00023242"/>
    </source>
</evidence>
<dbReference type="Pfam" id="PF22782">
    <property type="entry name" value="SDE2"/>
    <property type="match status" value="1"/>
</dbReference>
<evidence type="ECO:0000256" key="6">
    <source>
        <dbReference type="ARBA" id="ARBA00023187"/>
    </source>
</evidence>
<feature type="compositionally biased region" description="Polar residues" evidence="9">
    <location>
        <begin position="241"/>
        <end position="256"/>
    </location>
</feature>
<evidence type="ECO:0000313" key="13">
    <source>
        <dbReference type="Proteomes" id="UP000799640"/>
    </source>
</evidence>
<dbReference type="GO" id="GO:0008380">
    <property type="term" value="P:RNA splicing"/>
    <property type="evidence" value="ECO:0007669"/>
    <property type="project" value="UniProtKB-KW"/>
</dbReference>
<organism evidence="12 13">
    <name type="scientific">Trichodelitschia bisporula</name>
    <dbReference type="NCBI Taxonomy" id="703511"/>
    <lineage>
        <taxon>Eukaryota</taxon>
        <taxon>Fungi</taxon>
        <taxon>Dikarya</taxon>
        <taxon>Ascomycota</taxon>
        <taxon>Pezizomycotina</taxon>
        <taxon>Dothideomycetes</taxon>
        <taxon>Dothideomycetes incertae sedis</taxon>
        <taxon>Phaeotrichales</taxon>
        <taxon>Phaeotrichaceae</taxon>
        <taxon>Trichodelitschia</taxon>
    </lineage>
</organism>
<evidence type="ECO:0000256" key="2">
    <source>
        <dbReference type="ARBA" id="ARBA00004496"/>
    </source>
</evidence>
<dbReference type="PANTHER" id="PTHR12786">
    <property type="entry name" value="SPLICING FACTOR SF3A-RELATED"/>
    <property type="match status" value="1"/>
</dbReference>
<dbReference type="InterPro" id="IPR051421">
    <property type="entry name" value="RNA_Proc_DNA_Dmg_Regulator"/>
</dbReference>